<dbReference type="Gene3D" id="3.50.50.60">
    <property type="entry name" value="FAD/NAD(P)-binding domain"/>
    <property type="match status" value="2"/>
</dbReference>
<dbReference type="PRINTS" id="PR00411">
    <property type="entry name" value="PNDRDTASEI"/>
</dbReference>
<dbReference type="InterPro" id="IPR051209">
    <property type="entry name" value="FAD-bind_Monooxygenase_sf"/>
</dbReference>
<evidence type="ECO:0000313" key="3">
    <source>
        <dbReference type="Proteomes" id="UP000238356"/>
    </source>
</evidence>
<proteinExistence type="predicted"/>
<reference evidence="2 3" key="1">
    <citation type="submission" date="2018-02" db="EMBL/GenBank/DDBJ databases">
        <title>8 Nocardia nova and 1 Nocardia cyriacigeorgica strain used for evolution to TMP-SMX.</title>
        <authorList>
            <person name="Mehta H."/>
            <person name="Weng J."/>
            <person name="Shamoo Y."/>
        </authorList>
    </citation>
    <scope>NUCLEOTIDE SEQUENCE [LARGE SCALE GENOMIC DNA]</scope>
    <source>
        <strain evidence="2 3">BAA2227</strain>
    </source>
</reference>
<dbReference type="PANTHER" id="PTHR42877:SF4">
    <property type="entry name" value="FAD_NAD(P)-BINDING DOMAIN-CONTAINING PROTEIN-RELATED"/>
    <property type="match status" value="1"/>
</dbReference>
<organism evidence="2 3">
    <name type="scientific">Nocardia nova</name>
    <dbReference type="NCBI Taxonomy" id="37330"/>
    <lineage>
        <taxon>Bacteria</taxon>
        <taxon>Bacillati</taxon>
        <taxon>Actinomycetota</taxon>
        <taxon>Actinomycetes</taxon>
        <taxon>Mycobacteriales</taxon>
        <taxon>Nocardiaceae</taxon>
        <taxon>Nocardia</taxon>
    </lineage>
</organism>
<evidence type="ECO:0000256" key="1">
    <source>
        <dbReference type="SAM" id="MobiDB-lite"/>
    </source>
</evidence>
<gene>
    <name evidence="2" type="ORF">C5F51_22600</name>
</gene>
<dbReference type="InterPro" id="IPR036188">
    <property type="entry name" value="FAD/NAD-bd_sf"/>
</dbReference>
<name>A0A2S6A284_9NOCA</name>
<dbReference type="Pfam" id="PF13738">
    <property type="entry name" value="Pyr_redox_3"/>
    <property type="match status" value="1"/>
</dbReference>
<sequence length="539" mass="58303">MADTAADNYRRRTAPPTEAGQNPPPGARPGNESGRTAGLRGRPVASGSGRVTEVVIVGAGFGGLTMAAELRSAGIDDFLVLESGADVGGVWRENTYPGCACDVPSHLYSFEFAPYRDTDIRFPGQAEILQYMRQVVERHGLRAHLRYGTPVIGADFDAATGVWTLTTTAGQTIRARTVVWAVGQLHRPAYPVFPGAHTFGGRAFHSARWNHDADLTGHIAVIGAGSSAVQIVPELARTAASVTVYQRTPAWILPKPRQRFGPVSRWLLGHVPGAHQLYRAGVSRGADAVLAPIMRGGWSARPATWIARAHLRRQVPDPVLRDALTPRYRIGEKRILLSSSYYPALMRPTVEVVTDPIERITADGICTADGTHRRADVIVYATGFRASDLLGGVHIRGRGGMDLHDRWIAGRPEAFLGLAVPGFPNMFLIAGPHSFTPANSNPSLKADQARYIAACIALADRWGTPIEVATTAMSAYRVWLDAQLARTVWPTGVPSWFKRADGEVTNAWPATARAFHRMTSTDPARAFRPMPDQDSAGPV</sequence>
<keyword evidence="3" id="KW-1185">Reference proteome</keyword>
<dbReference type="PANTHER" id="PTHR42877">
    <property type="entry name" value="L-ORNITHINE N(5)-MONOOXYGENASE-RELATED"/>
    <property type="match status" value="1"/>
</dbReference>
<accession>A0A2S6A284</accession>
<dbReference type="AlphaFoldDB" id="A0A2S6A284"/>
<comment type="caution">
    <text evidence="2">The sequence shown here is derived from an EMBL/GenBank/DDBJ whole genome shotgun (WGS) entry which is preliminary data.</text>
</comment>
<protein>
    <submittedName>
        <fullName evidence="2">NAD(P)/FAD-dependent oxidoreductase</fullName>
    </submittedName>
</protein>
<dbReference type="EMBL" id="PSZD01000015">
    <property type="protein sequence ID" value="PPJ25619.1"/>
    <property type="molecule type" value="Genomic_DNA"/>
</dbReference>
<dbReference type="SUPFAM" id="SSF51905">
    <property type="entry name" value="FAD/NAD(P)-binding domain"/>
    <property type="match status" value="1"/>
</dbReference>
<dbReference type="Proteomes" id="UP000238356">
    <property type="component" value="Unassembled WGS sequence"/>
</dbReference>
<feature type="region of interest" description="Disordered" evidence="1">
    <location>
        <begin position="1"/>
        <end position="46"/>
    </location>
</feature>
<evidence type="ECO:0000313" key="2">
    <source>
        <dbReference type="EMBL" id="PPJ25619.1"/>
    </source>
</evidence>